<dbReference type="GO" id="GO:0030638">
    <property type="term" value="P:polyketide metabolic process"/>
    <property type="evidence" value="ECO:0007669"/>
    <property type="project" value="InterPro"/>
</dbReference>
<dbReference type="SUPFAM" id="SSF54427">
    <property type="entry name" value="NTF2-like"/>
    <property type="match status" value="2"/>
</dbReference>
<sequence length="274" mass="30559">MGSLYVAVALILSCSRTTNPLISNKKNLMKQEDINKSIVRDFYRRAVSQGDIAFAEEIVADDYIQHSSAVKPGKAGLLEALHYMKQMPKPATTSTPFMRLLAEGDYVVTNMSFGWDGKQKVVVDIFRFRAGQVVEHWDALQDQPETTLNGHAMMDGDVAPGDADLAVSNKAVVKDFYQRVFVNKQLEAMSDFVAPDLIQHCPEISNGLIGLKDYLAYKSDSMSIEKIDLLIGEGNFVVVQSEGKLNQKNTTFYDVFRLTDGKIVEHWGVKQISL</sequence>
<dbReference type="PANTHER" id="PTHR38436:SF1">
    <property type="entry name" value="ESTER CYCLASE"/>
    <property type="match status" value="1"/>
</dbReference>
<evidence type="ECO:0000313" key="3">
    <source>
        <dbReference type="Proteomes" id="UP000198598"/>
    </source>
</evidence>
<name>A0A1I2H6Z6_9BACT</name>
<reference evidence="2 3" key="1">
    <citation type="submission" date="2016-10" db="EMBL/GenBank/DDBJ databases">
        <authorList>
            <person name="de Groot N.N."/>
        </authorList>
    </citation>
    <scope>NUCLEOTIDE SEQUENCE [LARGE SCALE GENOMIC DNA]</scope>
    <source>
        <strain evidence="2 3">DSM 26130</strain>
    </source>
</reference>
<feature type="domain" description="SnoaL-like" evidence="1">
    <location>
        <begin position="173"/>
        <end position="266"/>
    </location>
</feature>
<dbReference type="Proteomes" id="UP000198598">
    <property type="component" value="Unassembled WGS sequence"/>
</dbReference>
<dbReference type="STRING" id="662367.SAMN05216167_13833"/>
<gene>
    <name evidence="2" type="ORF">SAMN05216167_13833</name>
</gene>
<dbReference type="InterPro" id="IPR032710">
    <property type="entry name" value="NTF2-like_dom_sf"/>
</dbReference>
<dbReference type="EMBL" id="FOLQ01000038">
    <property type="protein sequence ID" value="SFF25209.1"/>
    <property type="molecule type" value="Genomic_DNA"/>
</dbReference>
<evidence type="ECO:0000313" key="2">
    <source>
        <dbReference type="EMBL" id="SFF25209.1"/>
    </source>
</evidence>
<keyword evidence="3" id="KW-1185">Reference proteome</keyword>
<dbReference type="AlphaFoldDB" id="A0A1I2H6Z6"/>
<evidence type="ECO:0000259" key="1">
    <source>
        <dbReference type="Pfam" id="PF12680"/>
    </source>
</evidence>
<organism evidence="2 3">
    <name type="scientific">Spirosoma endophyticum</name>
    <dbReference type="NCBI Taxonomy" id="662367"/>
    <lineage>
        <taxon>Bacteria</taxon>
        <taxon>Pseudomonadati</taxon>
        <taxon>Bacteroidota</taxon>
        <taxon>Cytophagia</taxon>
        <taxon>Cytophagales</taxon>
        <taxon>Cytophagaceae</taxon>
        <taxon>Spirosoma</taxon>
    </lineage>
</organism>
<dbReference type="InterPro" id="IPR037401">
    <property type="entry name" value="SnoaL-like"/>
</dbReference>
<protein>
    <submittedName>
        <fullName evidence="2">Predicted SnoaL-like aldol condensation-catalyzing enzyme</fullName>
    </submittedName>
</protein>
<accession>A0A1I2H6Z6</accession>
<proteinExistence type="predicted"/>
<dbReference type="Gene3D" id="3.10.450.50">
    <property type="match status" value="2"/>
</dbReference>
<dbReference type="Pfam" id="PF12680">
    <property type="entry name" value="SnoaL_2"/>
    <property type="match status" value="2"/>
</dbReference>
<dbReference type="PANTHER" id="PTHR38436">
    <property type="entry name" value="POLYKETIDE CYCLASE SNOAL-LIKE DOMAIN"/>
    <property type="match status" value="1"/>
</dbReference>
<dbReference type="InterPro" id="IPR009959">
    <property type="entry name" value="Cyclase_SnoaL-like"/>
</dbReference>
<feature type="domain" description="SnoaL-like" evidence="1">
    <location>
        <begin position="39"/>
        <end position="136"/>
    </location>
</feature>